<dbReference type="Gene3D" id="3.10.620.30">
    <property type="match status" value="1"/>
</dbReference>
<gene>
    <name evidence="6" type="ORF">PAPYR_9756</name>
</gene>
<dbReference type="InterPro" id="IPR029071">
    <property type="entry name" value="Ubiquitin-like_domsf"/>
</dbReference>
<dbReference type="Gene3D" id="3.10.20.90">
    <property type="entry name" value="Phosphatidylinositol 3-kinase Catalytic Subunit, Chain A, domain 1"/>
    <property type="match status" value="1"/>
</dbReference>
<dbReference type="SMART" id="SM00460">
    <property type="entry name" value="TGc"/>
    <property type="match status" value="1"/>
</dbReference>
<evidence type="ECO:0000256" key="1">
    <source>
        <dbReference type="ARBA" id="ARBA00009390"/>
    </source>
</evidence>
<proteinExistence type="inferred from homology"/>
<dbReference type="SUPFAM" id="SSF54236">
    <property type="entry name" value="Ubiquitin-like"/>
    <property type="match status" value="1"/>
</dbReference>
<comment type="caution">
    <text evidence="6">The sequence shown here is derived from an EMBL/GenBank/DDBJ whole genome shotgun (WGS) entry which is preliminary data.</text>
</comment>
<dbReference type="CDD" id="cd17039">
    <property type="entry name" value="Ubl_ubiquitin_like"/>
    <property type="match status" value="1"/>
</dbReference>
<dbReference type="Pfam" id="PF01841">
    <property type="entry name" value="Transglut_core"/>
    <property type="match status" value="1"/>
</dbReference>
<dbReference type="PANTHER" id="PTHR12143:SF19">
    <property type="entry name" value="PEPTIDE-N(4)-(N-ACETYL-BETA-GLUCOSAMINYL)ASPARAGINE AMIDASE"/>
    <property type="match status" value="1"/>
</dbReference>
<organism evidence="6 7">
    <name type="scientific">Paratrimastix pyriformis</name>
    <dbReference type="NCBI Taxonomy" id="342808"/>
    <lineage>
        <taxon>Eukaryota</taxon>
        <taxon>Metamonada</taxon>
        <taxon>Preaxostyla</taxon>
        <taxon>Paratrimastigidae</taxon>
        <taxon>Paratrimastix</taxon>
    </lineage>
</organism>
<evidence type="ECO:0000259" key="5">
    <source>
        <dbReference type="PROSITE" id="PS50053"/>
    </source>
</evidence>
<feature type="region of interest" description="Disordered" evidence="4">
    <location>
        <begin position="472"/>
        <end position="531"/>
    </location>
</feature>
<keyword evidence="2" id="KW-0479">Metal-binding</keyword>
<protein>
    <recommendedName>
        <fullName evidence="5">Ubiquitin-like domain-containing protein</fullName>
    </recommendedName>
</protein>
<dbReference type="InterPro" id="IPR000626">
    <property type="entry name" value="Ubiquitin-like_dom"/>
</dbReference>
<dbReference type="Proteomes" id="UP001141327">
    <property type="component" value="Unassembled WGS sequence"/>
</dbReference>
<dbReference type="PANTHER" id="PTHR12143">
    <property type="entry name" value="PEPTIDE N-GLYCANASE PNGASE -RELATED"/>
    <property type="match status" value="1"/>
</dbReference>
<accession>A0ABQ8U7J8</accession>
<evidence type="ECO:0000313" key="6">
    <source>
        <dbReference type="EMBL" id="KAJ4455294.1"/>
    </source>
</evidence>
<keyword evidence="3" id="KW-0862">Zinc</keyword>
<dbReference type="Gene3D" id="2.20.25.10">
    <property type="match status" value="1"/>
</dbReference>
<dbReference type="InterPro" id="IPR038765">
    <property type="entry name" value="Papain-like_cys_pep_sf"/>
</dbReference>
<dbReference type="InterPro" id="IPR050883">
    <property type="entry name" value="PNGase"/>
</dbReference>
<feature type="domain" description="Ubiquitin-like" evidence="5">
    <location>
        <begin position="27"/>
        <end position="98"/>
    </location>
</feature>
<dbReference type="PROSITE" id="PS50053">
    <property type="entry name" value="UBIQUITIN_2"/>
    <property type="match status" value="1"/>
</dbReference>
<reference evidence="6" key="1">
    <citation type="journal article" date="2022" name="bioRxiv">
        <title>Genomics of Preaxostyla Flagellates Illuminates Evolutionary Transitions and the Path Towards Mitochondrial Loss.</title>
        <authorList>
            <person name="Novak L.V.F."/>
            <person name="Treitli S.C."/>
            <person name="Pyrih J."/>
            <person name="Halakuc P."/>
            <person name="Pipaliya S.V."/>
            <person name="Vacek V."/>
            <person name="Brzon O."/>
            <person name="Soukal P."/>
            <person name="Eme L."/>
            <person name="Dacks J.B."/>
            <person name="Karnkowska A."/>
            <person name="Elias M."/>
            <person name="Hampl V."/>
        </authorList>
    </citation>
    <scope>NUCLEOTIDE SEQUENCE</scope>
    <source>
        <strain evidence="6">RCP-MX</strain>
    </source>
</reference>
<evidence type="ECO:0000313" key="7">
    <source>
        <dbReference type="Proteomes" id="UP001141327"/>
    </source>
</evidence>
<comment type="similarity">
    <text evidence="1">Belongs to the transglutaminase-like superfamily. PNGase family.</text>
</comment>
<dbReference type="EMBL" id="JAPMOS010000112">
    <property type="protein sequence ID" value="KAJ4455294.1"/>
    <property type="molecule type" value="Genomic_DNA"/>
</dbReference>
<name>A0ABQ8U7J8_9EUKA</name>
<evidence type="ECO:0000256" key="2">
    <source>
        <dbReference type="ARBA" id="ARBA00022723"/>
    </source>
</evidence>
<feature type="compositionally biased region" description="Basic and acidic residues" evidence="4">
    <location>
        <begin position="499"/>
        <end position="518"/>
    </location>
</feature>
<sequence>MWMRRRFLCGTPEEVCVFPPARPAVKMKISVEYLGIREQLEVEPGYTAELLRVQIFSIFGAPSDRQEWRYAGRFLSGTDLSEQTLDDLGINDGCVIQLGVPAPPQPTDPANAPASELAEAKDVCTRSFFGTSPLCQPCVLADGKPVCVACAMMCRQNSAISQECRGPFVCQCREVGECLFQERNECDTMAAVFYASLKSSLDLDAHKQRDVQLLPAKRRLASRLRSYAEMRMSYESEAMQETARSVIPLDELRAAAEADPDPTLAPSDKLVKQLLHWFKRTFRWVNEPPCDHCGASTKRLGADRPTADEQRYGAGITELYQCSTCALITRFPRYNHAGKIMQTRRGRCGEFAQAFCLCCRSLGMHVRLILDWTDHVWVEVYSEAQRRWVHCDCCEDTYDAPLMYESGWGKKLSYILAFSEDGIADVTRRYTRRYPEVLARRTEILEEGLCDLLADVDSRLKARLSPAQCAAARERDRQEAEELEASLHPLAPAGACPHSDGEASHDDSQRQLKPEETAGRLSGTADGPKIE</sequence>
<evidence type="ECO:0000256" key="4">
    <source>
        <dbReference type="SAM" id="MobiDB-lite"/>
    </source>
</evidence>
<dbReference type="SUPFAM" id="SSF54001">
    <property type="entry name" value="Cysteine proteinases"/>
    <property type="match status" value="1"/>
</dbReference>
<keyword evidence="7" id="KW-1185">Reference proteome</keyword>
<evidence type="ECO:0000256" key="3">
    <source>
        <dbReference type="ARBA" id="ARBA00022833"/>
    </source>
</evidence>
<dbReference type="InterPro" id="IPR002931">
    <property type="entry name" value="Transglutaminase-like"/>
</dbReference>